<organism evidence="1 2">
    <name type="scientific">Spirosoma radiotolerans</name>
    <dbReference type="NCBI Taxonomy" id="1379870"/>
    <lineage>
        <taxon>Bacteria</taxon>
        <taxon>Pseudomonadati</taxon>
        <taxon>Bacteroidota</taxon>
        <taxon>Cytophagia</taxon>
        <taxon>Cytophagales</taxon>
        <taxon>Cytophagaceae</taxon>
        <taxon>Spirosoma</taxon>
    </lineage>
</organism>
<evidence type="ECO:0000313" key="1">
    <source>
        <dbReference type="EMBL" id="AKD56850.1"/>
    </source>
</evidence>
<reference evidence="1 2" key="1">
    <citation type="journal article" date="2014" name="Curr. Microbiol.">
        <title>Spirosoma radiotolerans sp. nov., a gamma-radiation-resistant bacterium isolated from gamma ray-irradiated soil.</title>
        <authorList>
            <person name="Lee J.J."/>
            <person name="Srinivasan S."/>
            <person name="Lim S."/>
            <person name="Joe M."/>
            <person name="Im S."/>
            <person name="Bae S.I."/>
            <person name="Park K.R."/>
            <person name="Han J.H."/>
            <person name="Park S.H."/>
            <person name="Joo B.M."/>
            <person name="Park S.J."/>
            <person name="Kim M.K."/>
        </authorList>
    </citation>
    <scope>NUCLEOTIDE SEQUENCE [LARGE SCALE GENOMIC DNA]</scope>
    <source>
        <strain evidence="1 2">DG5A</strain>
    </source>
</reference>
<name>A0A0E3ZY73_9BACT</name>
<evidence type="ECO:0000313" key="2">
    <source>
        <dbReference type="Proteomes" id="UP000033054"/>
    </source>
</evidence>
<sequence>MSFLSTLSAETAARRQSLRQQILTLNAGQPVRESFDALSLAVFRYQAVHNPVYAAYVRYLNVSPENVTKVRQIPFMPIGFFKTHTVLTGIVTDSKLAPPDSMLTFASSGTTDRSIGPVVTSRHVVPDPALYDAISTRIFEQTYGPLSNFHILALLPSYLERNNSSLVYMVQRFMEQTNSNQSGFFLHNHTELTERLRQLSQQPDQKQILLIGVTFGLLDWAESEPDLSFLGQFPGLVIMETGGMKGRRKELLREEVHEILTKRLDVKAIHSEYGMTELLSQAYSAGEGIFKPSSTLRVLLRDINDPFFIYPDDSRQTGERRTGSRQTGGINVIDLANLDSCSFIETQDLGQYVDEEDGLVPGSFRVIGRFDNSDVRGCNLLVIN</sequence>
<dbReference type="Proteomes" id="UP000033054">
    <property type="component" value="Chromosome"/>
</dbReference>
<accession>A0A0E3ZY73</accession>
<keyword evidence="1" id="KW-0808">Transferase</keyword>
<dbReference type="EMBL" id="CP010429">
    <property type="protein sequence ID" value="AKD56850.1"/>
    <property type="molecule type" value="Genomic_DNA"/>
</dbReference>
<dbReference type="KEGG" id="srd:SD10_20020"/>
<dbReference type="OrthoDB" id="182577at2"/>
<dbReference type="HOGENOM" id="CLU_043257_0_0_10"/>
<gene>
    <name evidence="1" type="ORF">SD10_20020</name>
</gene>
<protein>
    <submittedName>
        <fullName evidence="1">Acyl transferase</fullName>
    </submittedName>
</protein>
<dbReference type="PATRIC" id="fig|1379870.5.peg.4314"/>
<dbReference type="RefSeq" id="WP_046576215.1">
    <property type="nucleotide sequence ID" value="NZ_CP010429.1"/>
</dbReference>
<dbReference type="STRING" id="1379870.SD10_20020"/>
<dbReference type="AlphaFoldDB" id="A0A0E3ZY73"/>
<keyword evidence="2" id="KW-1185">Reference proteome</keyword>
<proteinExistence type="predicted"/>
<dbReference type="GO" id="GO:0016740">
    <property type="term" value="F:transferase activity"/>
    <property type="evidence" value="ECO:0007669"/>
    <property type="project" value="UniProtKB-KW"/>
</dbReference>